<keyword evidence="3 7" id="KW-0378">Hydrolase</keyword>
<dbReference type="InterPro" id="IPR007696">
    <property type="entry name" value="DNA_mismatch_repair_MutS_core"/>
</dbReference>
<evidence type="ECO:0000256" key="8">
    <source>
        <dbReference type="SAM" id="Coils"/>
    </source>
</evidence>
<gene>
    <name evidence="7" type="primary">mutS2</name>
    <name evidence="7" type="synonym">rqcU</name>
    <name evidence="10" type="ORF">DB313_00505</name>
</gene>
<name>A0A386PLF0_9SPIR</name>
<evidence type="ECO:0000313" key="11">
    <source>
        <dbReference type="Proteomes" id="UP000275571"/>
    </source>
</evidence>
<keyword evidence="7" id="KW-0540">Nuclease</keyword>
<dbReference type="HAMAP" id="MF_00092">
    <property type="entry name" value="MutS2"/>
    <property type="match status" value="1"/>
</dbReference>
<dbReference type="GO" id="GO:0005524">
    <property type="term" value="F:ATP binding"/>
    <property type="evidence" value="ECO:0007669"/>
    <property type="project" value="UniProtKB-UniRule"/>
</dbReference>
<dbReference type="PANTHER" id="PTHR48466:SF2">
    <property type="entry name" value="OS10G0509000 PROTEIN"/>
    <property type="match status" value="1"/>
</dbReference>
<dbReference type="PROSITE" id="PS00486">
    <property type="entry name" value="DNA_MISMATCH_REPAIR_2"/>
    <property type="match status" value="1"/>
</dbReference>
<dbReference type="EC" id="3.6.4.-" evidence="7"/>
<comment type="subunit">
    <text evidence="7">Homodimer. Binds to stalled ribosomes, contacting rRNA.</text>
</comment>
<dbReference type="GO" id="GO:0072344">
    <property type="term" value="P:rescue of stalled ribosome"/>
    <property type="evidence" value="ECO:0007669"/>
    <property type="project" value="UniProtKB-UniRule"/>
</dbReference>
<dbReference type="InterPro" id="IPR002625">
    <property type="entry name" value="Smr_dom"/>
</dbReference>
<dbReference type="GO" id="GO:0004519">
    <property type="term" value="F:endonuclease activity"/>
    <property type="evidence" value="ECO:0007669"/>
    <property type="project" value="UniProtKB-UniRule"/>
</dbReference>
<dbReference type="GO" id="GO:0043023">
    <property type="term" value="F:ribosomal large subunit binding"/>
    <property type="evidence" value="ECO:0007669"/>
    <property type="project" value="UniProtKB-UniRule"/>
</dbReference>
<evidence type="ECO:0000256" key="6">
    <source>
        <dbReference type="ARBA" id="ARBA00023125"/>
    </source>
</evidence>
<dbReference type="SUPFAM" id="SSF52540">
    <property type="entry name" value="P-loop containing nucleoside triphosphate hydrolases"/>
    <property type="match status" value="1"/>
</dbReference>
<dbReference type="SMART" id="SM00534">
    <property type="entry name" value="MUTSac"/>
    <property type="match status" value="1"/>
</dbReference>
<keyword evidence="8" id="KW-0175">Coiled coil</keyword>
<feature type="coiled-coil region" evidence="8">
    <location>
        <begin position="523"/>
        <end position="571"/>
    </location>
</feature>
<dbReference type="InterPro" id="IPR005747">
    <property type="entry name" value="MutS2"/>
</dbReference>
<dbReference type="InterPro" id="IPR036063">
    <property type="entry name" value="Smr_dom_sf"/>
</dbReference>
<reference evidence="10 11" key="1">
    <citation type="journal article" date="2018" name="Infect. Genet. Evol.">
        <title>Genome-wide analysis of Borrelia turcica and 'Candidatus Borrelia tachyglossi' shows relapsing fever-like genomes with unique genomic links to Lyme disease Borrelia.</title>
        <authorList>
            <person name="Gofton A.W."/>
            <person name="Margos G."/>
            <person name="Fingerle V."/>
            <person name="Hepner S."/>
            <person name="Loh S.M."/>
            <person name="Ryan U."/>
            <person name="Irwin P."/>
            <person name="Oskam C.L."/>
        </authorList>
    </citation>
    <scope>NUCLEOTIDE SEQUENCE [LARGE SCALE GENOMIC DNA]</scope>
    <source>
        <strain evidence="10 11">IST7</strain>
    </source>
</reference>
<dbReference type="GO" id="GO:0019843">
    <property type="term" value="F:rRNA binding"/>
    <property type="evidence" value="ECO:0007669"/>
    <property type="project" value="UniProtKB-UniRule"/>
</dbReference>
<dbReference type="PIRSF" id="PIRSF005814">
    <property type="entry name" value="MutS_YshD"/>
    <property type="match status" value="1"/>
</dbReference>
<dbReference type="SMART" id="SM00463">
    <property type="entry name" value="SMR"/>
    <property type="match status" value="1"/>
</dbReference>
<dbReference type="PROSITE" id="PS50828">
    <property type="entry name" value="SMR"/>
    <property type="match status" value="1"/>
</dbReference>
<dbReference type="InterPro" id="IPR000432">
    <property type="entry name" value="DNA_mismatch_repair_MutS_C"/>
</dbReference>
<comment type="function">
    <text evidence="7">Endonuclease that is involved in the suppression of homologous recombination and thus may have a key role in the control of bacterial genetic diversity.</text>
</comment>
<evidence type="ECO:0000256" key="7">
    <source>
        <dbReference type="HAMAP-Rule" id="MF_00092"/>
    </source>
</evidence>
<dbReference type="SMART" id="SM00533">
    <property type="entry name" value="MUTSd"/>
    <property type="match status" value="1"/>
</dbReference>
<comment type="similarity">
    <text evidence="7">Belongs to the DNA mismatch repair MutS family. MutS2 subfamily.</text>
</comment>
<keyword evidence="2 7" id="KW-0547">Nucleotide-binding</keyword>
<evidence type="ECO:0000259" key="9">
    <source>
        <dbReference type="PROSITE" id="PS50828"/>
    </source>
</evidence>
<dbReference type="GO" id="GO:0030983">
    <property type="term" value="F:mismatched DNA binding"/>
    <property type="evidence" value="ECO:0007669"/>
    <property type="project" value="InterPro"/>
</dbReference>
<evidence type="ECO:0000256" key="3">
    <source>
        <dbReference type="ARBA" id="ARBA00022801"/>
    </source>
</evidence>
<dbReference type="GO" id="GO:0140664">
    <property type="term" value="F:ATP-dependent DNA damage sensor activity"/>
    <property type="evidence" value="ECO:0007669"/>
    <property type="project" value="InterPro"/>
</dbReference>
<comment type="function">
    <text evidence="7">Acts as a ribosome collision sensor, splitting the ribosome into its 2 subunits. Detects stalled/collided 70S ribosomes which it binds and splits by an ATP-hydrolysis driven conformational change. Acts upstream of the ribosome quality control system (RQC), a ribosome-associated complex that mediates the extraction of incompletely synthesized nascent chains from stalled ribosomes and their subsequent degradation. Probably generates substrates for RQC.</text>
</comment>
<keyword evidence="6 7" id="KW-0238">DNA-binding</keyword>
<keyword evidence="11" id="KW-1185">Reference proteome</keyword>
<dbReference type="OrthoDB" id="9808166at2"/>
<keyword evidence="4 7" id="KW-0067">ATP-binding</keyword>
<proteinExistence type="inferred from homology"/>
<dbReference type="PANTHER" id="PTHR48466">
    <property type="entry name" value="OS10G0509000 PROTEIN-RELATED"/>
    <property type="match status" value="1"/>
</dbReference>
<dbReference type="Gene3D" id="3.30.1370.110">
    <property type="match status" value="1"/>
</dbReference>
<dbReference type="Gene3D" id="3.40.50.300">
    <property type="entry name" value="P-loop containing nucleotide triphosphate hydrolases"/>
    <property type="match status" value="1"/>
</dbReference>
<dbReference type="Proteomes" id="UP000275571">
    <property type="component" value="Chromosome"/>
</dbReference>
<feature type="domain" description="Smr" evidence="9">
    <location>
        <begin position="713"/>
        <end position="787"/>
    </location>
</feature>
<evidence type="ECO:0000256" key="1">
    <source>
        <dbReference type="ARBA" id="ARBA00022730"/>
    </source>
</evidence>
<organism evidence="10 11">
    <name type="scientific">Borrelia turcica IST7</name>
    <dbReference type="NCBI Taxonomy" id="1104446"/>
    <lineage>
        <taxon>Bacteria</taxon>
        <taxon>Pseudomonadati</taxon>
        <taxon>Spirochaetota</taxon>
        <taxon>Spirochaetia</taxon>
        <taxon>Spirochaetales</taxon>
        <taxon>Borreliaceae</taxon>
        <taxon>Borrelia</taxon>
    </lineage>
</organism>
<dbReference type="Pfam" id="PF00488">
    <property type="entry name" value="MutS_V"/>
    <property type="match status" value="1"/>
</dbReference>
<sequence>MSLRDIKAMQDKYLEKINFYQILSIVSSYVVISDTINLFNSQRMLKEKEELNKICFFVKLIRNLIEVYDEYPNSYLESISDSIVLLLKENSRVSIEEIRNIIFFLEEVLRINFFLDRNEFKAKNEIGSLKDLLFLDPSLKHLLGVLSRYIDTDELKIKRGVVKDYDEIDFEIKNLDKRIEKQIKKIIALNSEYLTSTLVYYKSDKYTIALKASFKNKIKGNVISISSSGETFYIEPNEIVSENNRLSFLNIEKTRIILRILHELSDEIRKQIVLLKGLYNNFLYYDSLKARAIYGIKTQGVFPIIGTNLNILNARHPLIQNAKEINFCPSENRVVVITGPNAGGKTATLKTVALLSAMFQFGIPVPVDESSTFKIFDNIFIDIGDEQSIENSLSTFSSHMSNISYILKKATIDSLLIFDEFCSGTDIEQGQSLAVAMLEYLIKINCYVIISTHYNALKYFAYTHEGIINASMQMNLERMEPNYNLIFSLPGESFAFSVASKSSIHPDIILRAQEIYSSSKTEVNEILERLTDKEREIYLLEEKLKNKLKLIELKENEIDSIQEKILLKEKNIEEKLINEQKNFLNYSRKTLENLVREIKEGSVYFHKNKEFISSIADRISGKTAKVELLTKEIATNIEFKVGDKVRVTNPSTLGEIVSITKKGFIVNTGVFNITVSSSNLEKVLNKKEPKGALKKDFSFSFESQDDDLLSMTLDIRGMRVVEAIDFLSKKIDNMVLRNVGKFEIIHGKGEGLLMTSVHEFLKELKFVKKYYFSHPSDGGAGKTIVEI</sequence>
<dbReference type="SUPFAM" id="SSF48334">
    <property type="entry name" value="DNA repair protein MutS, domain III"/>
    <property type="match status" value="1"/>
</dbReference>
<keyword evidence="5 7" id="KW-0694">RNA-binding</keyword>
<dbReference type="GO" id="GO:0045910">
    <property type="term" value="P:negative regulation of DNA recombination"/>
    <property type="evidence" value="ECO:0007669"/>
    <property type="project" value="InterPro"/>
</dbReference>
<evidence type="ECO:0000313" key="10">
    <source>
        <dbReference type="EMBL" id="AYE35995.1"/>
    </source>
</evidence>
<dbReference type="InterPro" id="IPR045076">
    <property type="entry name" value="MutS"/>
</dbReference>
<dbReference type="EMBL" id="CP028884">
    <property type="protein sequence ID" value="AYE35995.1"/>
    <property type="molecule type" value="Genomic_DNA"/>
</dbReference>
<protein>
    <recommendedName>
        <fullName evidence="7">Endonuclease MutS2</fullName>
        <ecNumber evidence="7">3.1.-.-</ecNumber>
    </recommendedName>
    <alternativeName>
        <fullName evidence="7">Ribosome-associated protein quality control-upstream factor</fullName>
        <shortName evidence="7">RQC-upstream factor</shortName>
        <shortName evidence="7">RqcU</shortName>
        <ecNumber evidence="7">3.6.4.-</ecNumber>
    </alternativeName>
</protein>
<dbReference type="AlphaFoldDB" id="A0A386PLF0"/>
<dbReference type="EC" id="3.1.-.-" evidence="7"/>
<dbReference type="KEGG" id="btur:DB313_00505"/>
<dbReference type="InterPro" id="IPR027417">
    <property type="entry name" value="P-loop_NTPase"/>
</dbReference>
<evidence type="ECO:0000256" key="2">
    <source>
        <dbReference type="ARBA" id="ARBA00022741"/>
    </source>
</evidence>
<feature type="binding site" evidence="7">
    <location>
        <begin position="339"/>
        <end position="346"/>
    </location>
    <ligand>
        <name>ATP</name>
        <dbReference type="ChEBI" id="CHEBI:30616"/>
    </ligand>
</feature>
<accession>A0A386PLF0</accession>
<keyword evidence="1 7" id="KW-0699">rRNA-binding</keyword>
<dbReference type="InterPro" id="IPR036187">
    <property type="entry name" value="DNA_mismatch_repair_MutS_sf"/>
</dbReference>
<dbReference type="GO" id="GO:0016887">
    <property type="term" value="F:ATP hydrolysis activity"/>
    <property type="evidence" value="ECO:0007669"/>
    <property type="project" value="InterPro"/>
</dbReference>
<evidence type="ECO:0000256" key="4">
    <source>
        <dbReference type="ARBA" id="ARBA00022840"/>
    </source>
</evidence>
<keyword evidence="7 10" id="KW-0255">Endonuclease</keyword>
<dbReference type="GO" id="GO:0006298">
    <property type="term" value="P:mismatch repair"/>
    <property type="evidence" value="ECO:0007669"/>
    <property type="project" value="InterPro"/>
</dbReference>
<dbReference type="Pfam" id="PF01713">
    <property type="entry name" value="Smr"/>
    <property type="match status" value="1"/>
</dbReference>
<evidence type="ECO:0000256" key="5">
    <source>
        <dbReference type="ARBA" id="ARBA00022884"/>
    </source>
</evidence>
<dbReference type="SUPFAM" id="SSF160443">
    <property type="entry name" value="SMR domain-like"/>
    <property type="match status" value="1"/>
</dbReference>
<dbReference type="NCBIfam" id="TIGR01069">
    <property type="entry name" value="mutS2"/>
    <property type="match status" value="1"/>
</dbReference>